<sequence>MIGKEKLERINTLAKKAKSEGLTDKEKQEQHELRQEYLKNVRKSFKNQLKTMTVVDWEGNDVTPQKLRDMQERERKH</sequence>
<reference evidence="3" key="2">
    <citation type="submission" date="2020-09" db="EMBL/GenBank/DDBJ databases">
        <authorList>
            <person name="Sun Q."/>
            <person name="Zhou Y."/>
        </authorList>
    </citation>
    <scope>NUCLEOTIDE SEQUENCE</scope>
    <source>
        <strain evidence="3">CGMCC 1.15454</strain>
    </source>
</reference>
<dbReference type="EMBL" id="BMJD01000002">
    <property type="protein sequence ID" value="GGB31031.1"/>
    <property type="molecule type" value="Genomic_DNA"/>
</dbReference>
<dbReference type="InterPro" id="IPR009242">
    <property type="entry name" value="DUF896"/>
</dbReference>
<reference evidence="3" key="1">
    <citation type="journal article" date="2014" name="Int. J. Syst. Evol. Microbiol.">
        <title>Complete genome sequence of Corynebacterium casei LMG S-19264T (=DSM 44701T), isolated from a smear-ripened cheese.</title>
        <authorList>
            <consortium name="US DOE Joint Genome Institute (JGI-PGF)"/>
            <person name="Walter F."/>
            <person name="Albersmeier A."/>
            <person name="Kalinowski J."/>
            <person name="Ruckert C."/>
        </authorList>
    </citation>
    <scope>NUCLEOTIDE SEQUENCE</scope>
    <source>
        <strain evidence="3">CGMCC 1.15454</strain>
    </source>
</reference>
<dbReference type="RefSeq" id="WP_088050285.1">
    <property type="nucleotide sequence ID" value="NZ_BMJD01000002.1"/>
</dbReference>
<comment type="caution">
    <text evidence="3">The sequence shown here is derived from an EMBL/GenBank/DDBJ whole genome shotgun (WGS) entry which is preliminary data.</text>
</comment>
<dbReference type="GO" id="GO:0005737">
    <property type="term" value="C:cytoplasm"/>
    <property type="evidence" value="ECO:0007669"/>
    <property type="project" value="UniProtKB-SubCell"/>
</dbReference>
<dbReference type="HAMAP" id="MF_01103">
    <property type="entry name" value="UPF0291"/>
    <property type="match status" value="1"/>
</dbReference>
<evidence type="ECO:0000256" key="1">
    <source>
        <dbReference type="ARBA" id="ARBA00022490"/>
    </source>
</evidence>
<protein>
    <recommendedName>
        <fullName evidence="2">UPF0291 protein GCM10011409_05500</fullName>
    </recommendedName>
</protein>
<keyword evidence="4" id="KW-1185">Reference proteome</keyword>
<organism evidence="3 4">
    <name type="scientific">Lentibacillus populi</name>
    <dbReference type="NCBI Taxonomy" id="1827502"/>
    <lineage>
        <taxon>Bacteria</taxon>
        <taxon>Bacillati</taxon>
        <taxon>Bacillota</taxon>
        <taxon>Bacilli</taxon>
        <taxon>Bacillales</taxon>
        <taxon>Bacillaceae</taxon>
        <taxon>Lentibacillus</taxon>
    </lineage>
</organism>
<dbReference type="PANTHER" id="PTHR37300">
    <property type="entry name" value="UPF0291 PROTEIN CBO2609/CLC_2481"/>
    <property type="match status" value="1"/>
</dbReference>
<dbReference type="Gene3D" id="1.10.287.540">
    <property type="entry name" value="Helix hairpin bin"/>
    <property type="match status" value="1"/>
</dbReference>
<dbReference type="Proteomes" id="UP000621492">
    <property type="component" value="Unassembled WGS sequence"/>
</dbReference>
<comment type="subcellular location">
    <subcellularLocation>
        <location evidence="2">Cytoplasm</location>
    </subcellularLocation>
</comment>
<dbReference type="SUPFAM" id="SSF158221">
    <property type="entry name" value="YnzC-like"/>
    <property type="match status" value="1"/>
</dbReference>
<evidence type="ECO:0000313" key="4">
    <source>
        <dbReference type="Proteomes" id="UP000621492"/>
    </source>
</evidence>
<evidence type="ECO:0000256" key="2">
    <source>
        <dbReference type="HAMAP-Rule" id="MF_01103"/>
    </source>
</evidence>
<evidence type="ECO:0000313" key="3">
    <source>
        <dbReference type="EMBL" id="GGB31031.1"/>
    </source>
</evidence>
<dbReference type="Pfam" id="PF05979">
    <property type="entry name" value="DUF896"/>
    <property type="match status" value="1"/>
</dbReference>
<comment type="similarity">
    <text evidence="2">Belongs to the UPF0291 family.</text>
</comment>
<accession>A0A9W5TUQ6</accession>
<gene>
    <name evidence="3" type="primary">ynzC</name>
    <name evidence="3" type="ORF">GCM10011409_05500</name>
</gene>
<dbReference type="AlphaFoldDB" id="A0A9W5TUQ6"/>
<dbReference type="PANTHER" id="PTHR37300:SF1">
    <property type="entry name" value="UPF0291 PROTEIN YNZC"/>
    <property type="match status" value="1"/>
</dbReference>
<name>A0A9W5TUQ6_9BACI</name>
<proteinExistence type="inferred from homology"/>
<keyword evidence="1 2" id="KW-0963">Cytoplasm</keyword>